<dbReference type="RefSeq" id="WP_013847595.1">
    <property type="nucleotide sequence ID" value="NC_015593.1"/>
</dbReference>
<dbReference type="AlphaFoldDB" id="F6EZK6"/>
<feature type="domain" description="Hemerythrin-like" evidence="1">
    <location>
        <begin position="3"/>
        <end position="130"/>
    </location>
</feature>
<protein>
    <submittedName>
        <fullName evidence="2">Hemerythrin HHE cation binding domain protein</fullName>
    </submittedName>
</protein>
<dbReference type="HOGENOM" id="CLU_149394_0_0_5"/>
<reference evidence="2 3" key="1">
    <citation type="submission" date="2011-05" db="EMBL/GenBank/DDBJ databases">
        <title>Complete sequence of chromosome 1 of Sphingobium chlorophenolicum L-1.</title>
        <authorList>
            <consortium name="US DOE Joint Genome Institute"/>
            <person name="Lucas S."/>
            <person name="Han J."/>
            <person name="Lapidus A."/>
            <person name="Cheng J.-F."/>
            <person name="Goodwin L."/>
            <person name="Pitluck S."/>
            <person name="Peters L."/>
            <person name="Daligault H."/>
            <person name="Han C."/>
            <person name="Tapia R."/>
            <person name="Land M."/>
            <person name="Hauser L."/>
            <person name="Kyrpides N."/>
            <person name="Ivanova N."/>
            <person name="Pagani I."/>
            <person name="Turner P."/>
            <person name="Copley S."/>
            <person name="Woyke T."/>
        </authorList>
    </citation>
    <scope>NUCLEOTIDE SEQUENCE [LARGE SCALE GENOMIC DNA]</scope>
    <source>
        <strain evidence="2 3">L-1</strain>
    </source>
</reference>
<proteinExistence type="predicted"/>
<dbReference type="KEGG" id="sch:Sphch_1648"/>
<keyword evidence="3" id="KW-1185">Reference proteome</keyword>
<gene>
    <name evidence="2" type="ORF">Sphch_1648</name>
</gene>
<dbReference type="InterPro" id="IPR012312">
    <property type="entry name" value="Hemerythrin-like"/>
</dbReference>
<evidence type="ECO:0000313" key="3">
    <source>
        <dbReference type="Proteomes" id="UP000007150"/>
    </source>
</evidence>
<evidence type="ECO:0000259" key="1">
    <source>
        <dbReference type="Pfam" id="PF01814"/>
    </source>
</evidence>
<dbReference type="Pfam" id="PF01814">
    <property type="entry name" value="Hemerythrin"/>
    <property type="match status" value="1"/>
</dbReference>
<organism evidence="2 3">
    <name type="scientific">Sphingobium chlorophenolicum L-1</name>
    <dbReference type="NCBI Taxonomy" id="690566"/>
    <lineage>
        <taxon>Bacteria</taxon>
        <taxon>Pseudomonadati</taxon>
        <taxon>Pseudomonadota</taxon>
        <taxon>Alphaproteobacteria</taxon>
        <taxon>Sphingomonadales</taxon>
        <taxon>Sphingomonadaceae</taxon>
        <taxon>Sphingobium</taxon>
    </lineage>
</organism>
<accession>F6EZK6</accession>
<evidence type="ECO:0000313" key="2">
    <source>
        <dbReference type="EMBL" id="AEG49336.1"/>
    </source>
</evidence>
<dbReference type="Proteomes" id="UP000007150">
    <property type="component" value="Chromosome 1"/>
</dbReference>
<name>F6EZK6_SPHCR</name>
<dbReference type="EMBL" id="CP002798">
    <property type="protein sequence ID" value="AEG49336.1"/>
    <property type="molecule type" value="Genomic_DNA"/>
</dbReference>
<dbReference type="Gene3D" id="1.20.120.520">
    <property type="entry name" value="nmb1532 protein domain like"/>
    <property type="match status" value="1"/>
</dbReference>
<dbReference type="STRING" id="690566.Sphch_1648"/>
<sequence>MDLDELQRQHDELEALAARFGQAIADDGNPQRLGTLRWQFARLLMAHLALEDRILYPNIQRQEHDLLRETARRLEIEMAPIAQTFSAYMSRWSDDRIEREWADFCYESRQILDAVLKRIKKEEGLLMPLLTEAGLIETPPIRRAG</sequence>